<dbReference type="OrthoDB" id="535945at2759"/>
<dbReference type="InterPro" id="IPR000719">
    <property type="entry name" value="Prot_kinase_dom"/>
</dbReference>
<proteinExistence type="predicted"/>
<dbReference type="InterPro" id="IPR051681">
    <property type="entry name" value="Ser/Thr_Kinases-Pseudokinases"/>
</dbReference>
<feature type="domain" description="Protein kinase" evidence="3">
    <location>
        <begin position="59"/>
        <end position="321"/>
    </location>
</feature>
<protein>
    <submittedName>
        <fullName evidence="5">Kinase-like protein</fullName>
    </submittedName>
</protein>
<evidence type="ECO:0000313" key="5">
    <source>
        <dbReference type="EMBL" id="KAF0436888.1"/>
    </source>
</evidence>
<keyword evidence="5" id="KW-0808">Transferase</keyword>
<dbReference type="PROSITE" id="PS00107">
    <property type="entry name" value="PROTEIN_KINASE_ATP"/>
    <property type="match status" value="1"/>
</dbReference>
<dbReference type="PRINTS" id="PR00109">
    <property type="entry name" value="TYRKINASE"/>
</dbReference>
<dbReference type="Gene3D" id="1.10.510.10">
    <property type="entry name" value="Transferase(Phosphotransferase) domain 1"/>
    <property type="match status" value="1"/>
</dbReference>
<sequence length="545" mass="62910">MNEISELVILLNDQNILCVDNKNNDEHSINSHTQSSRNLEWYRQALEEGRIVKFEYSGFNNLREIGRGGYGVVYLADYGDQKVALKQFTQNSIENFANEIKQIYTVNNHENINRFHGITKDPNTNDFIMVLQFAKDGNLRDYLERQWNNDIFKISLTKIIHILEQIVQGLNHLHSNNIIHRDLHSRNILINGERILIADFGLARELNCISSSSNIIGVPAYFDAMCLLQRLKPDKKSDIYSLGVIMWELTSGKPPFNKESLAEIIFKIVHGDREVAIPSTPEDYVALYQKCWSAEPNQRPSLNEILGCLGEISKQADNKFITYNYRQISQRRPSTPSLIRDDSLSSNSSSDHSEYFSFYQTLSKQISIDTTNIITRSHAEKIANWIYGDYFRCEFRLLYMGSRDRDGPEFKNFHKNCDNSSRTVVVLKVRGTNEILGGYNPIMWKTAPRKFGMIPTSNYGETDKGFIFSFKGEKTIHSKVKNGNKAIYYKDEFGFSFGKHDLSLINDMTLSYKFNCRQKNYNKLIRSSTGSFDADDYQVFEVIDR</sequence>
<evidence type="ECO:0000313" key="6">
    <source>
        <dbReference type="Proteomes" id="UP000439903"/>
    </source>
</evidence>
<dbReference type="InterPro" id="IPR001245">
    <property type="entry name" value="Ser-Thr/Tyr_kinase_cat_dom"/>
</dbReference>
<evidence type="ECO:0000256" key="2">
    <source>
        <dbReference type="SAM" id="MobiDB-lite"/>
    </source>
</evidence>
<reference evidence="5 6" key="1">
    <citation type="journal article" date="2019" name="Environ. Microbiol.">
        <title>At the nexus of three kingdoms: the genome of the mycorrhizal fungus Gigaspora margarita provides insights into plant, endobacterial and fungal interactions.</title>
        <authorList>
            <person name="Venice F."/>
            <person name="Ghignone S."/>
            <person name="Salvioli di Fossalunga A."/>
            <person name="Amselem J."/>
            <person name="Novero M."/>
            <person name="Xianan X."/>
            <person name="Sedzielewska Toro K."/>
            <person name="Morin E."/>
            <person name="Lipzen A."/>
            <person name="Grigoriev I.V."/>
            <person name="Henrissat B."/>
            <person name="Martin F.M."/>
            <person name="Bonfante P."/>
        </authorList>
    </citation>
    <scope>NUCLEOTIDE SEQUENCE [LARGE SCALE GENOMIC DNA]</scope>
    <source>
        <strain evidence="5 6">BEG34</strain>
    </source>
</reference>
<dbReference type="InterPro" id="IPR006571">
    <property type="entry name" value="TLDc_dom"/>
</dbReference>
<evidence type="ECO:0000259" key="4">
    <source>
        <dbReference type="PROSITE" id="PS51886"/>
    </source>
</evidence>
<accession>A0A8H4A7I8</accession>
<feature type="region of interest" description="Disordered" evidence="2">
    <location>
        <begin position="333"/>
        <end position="352"/>
    </location>
</feature>
<keyword evidence="1" id="KW-0067">ATP-binding</keyword>
<gene>
    <name evidence="5" type="ORF">F8M41_004626</name>
</gene>
<dbReference type="Pfam" id="PF07534">
    <property type="entry name" value="TLD"/>
    <property type="match status" value="1"/>
</dbReference>
<dbReference type="PROSITE" id="PS50011">
    <property type="entry name" value="PROTEIN_KINASE_DOM"/>
    <property type="match status" value="1"/>
</dbReference>
<evidence type="ECO:0000259" key="3">
    <source>
        <dbReference type="PROSITE" id="PS50011"/>
    </source>
</evidence>
<keyword evidence="6" id="KW-1185">Reference proteome</keyword>
<dbReference type="Pfam" id="PF07714">
    <property type="entry name" value="PK_Tyr_Ser-Thr"/>
    <property type="match status" value="1"/>
</dbReference>
<dbReference type="SUPFAM" id="SSF56112">
    <property type="entry name" value="Protein kinase-like (PK-like)"/>
    <property type="match status" value="1"/>
</dbReference>
<name>A0A8H4A7I8_GIGMA</name>
<keyword evidence="1" id="KW-0547">Nucleotide-binding</keyword>
<dbReference type="InterPro" id="IPR017441">
    <property type="entry name" value="Protein_kinase_ATP_BS"/>
</dbReference>
<feature type="binding site" evidence="1">
    <location>
        <position position="86"/>
    </location>
    <ligand>
        <name>ATP</name>
        <dbReference type="ChEBI" id="CHEBI:30616"/>
    </ligand>
</feature>
<dbReference type="EMBL" id="WTPW01001424">
    <property type="protein sequence ID" value="KAF0436888.1"/>
    <property type="molecule type" value="Genomic_DNA"/>
</dbReference>
<dbReference type="GO" id="GO:0004674">
    <property type="term" value="F:protein serine/threonine kinase activity"/>
    <property type="evidence" value="ECO:0007669"/>
    <property type="project" value="TreeGrafter"/>
</dbReference>
<feature type="domain" description="TLDc" evidence="4">
    <location>
        <begin position="372"/>
        <end position="543"/>
    </location>
</feature>
<dbReference type="PANTHER" id="PTHR44329">
    <property type="entry name" value="SERINE/THREONINE-PROTEIN KINASE TNNI3K-RELATED"/>
    <property type="match status" value="1"/>
</dbReference>
<dbReference type="InterPro" id="IPR011009">
    <property type="entry name" value="Kinase-like_dom_sf"/>
</dbReference>
<keyword evidence="5" id="KW-0418">Kinase</keyword>
<dbReference type="AlphaFoldDB" id="A0A8H4A7I8"/>
<comment type="caution">
    <text evidence="5">The sequence shown here is derived from an EMBL/GenBank/DDBJ whole genome shotgun (WGS) entry which is preliminary data.</text>
</comment>
<organism evidence="5 6">
    <name type="scientific">Gigaspora margarita</name>
    <dbReference type="NCBI Taxonomy" id="4874"/>
    <lineage>
        <taxon>Eukaryota</taxon>
        <taxon>Fungi</taxon>
        <taxon>Fungi incertae sedis</taxon>
        <taxon>Mucoromycota</taxon>
        <taxon>Glomeromycotina</taxon>
        <taxon>Glomeromycetes</taxon>
        <taxon>Diversisporales</taxon>
        <taxon>Gigasporaceae</taxon>
        <taxon>Gigaspora</taxon>
    </lineage>
</organism>
<dbReference type="PROSITE" id="PS51886">
    <property type="entry name" value="TLDC"/>
    <property type="match status" value="1"/>
</dbReference>
<dbReference type="Proteomes" id="UP000439903">
    <property type="component" value="Unassembled WGS sequence"/>
</dbReference>
<evidence type="ECO:0000256" key="1">
    <source>
        <dbReference type="PROSITE-ProRule" id="PRU10141"/>
    </source>
</evidence>
<dbReference type="GO" id="GO:0005524">
    <property type="term" value="F:ATP binding"/>
    <property type="evidence" value="ECO:0007669"/>
    <property type="project" value="UniProtKB-UniRule"/>
</dbReference>